<dbReference type="SUPFAM" id="SSF46785">
    <property type="entry name" value="Winged helix' DNA-binding domain"/>
    <property type="match status" value="1"/>
</dbReference>
<sequence>MTITLPPAVVDASASEKLVWVVLDESGPLSAAELAAQTGLSQSGVYNALGELRSRETVEKRRDPTDSYTHLFHTIQG</sequence>
<feature type="domain" description="Transcription regulator TrmB N-terminal" evidence="1">
    <location>
        <begin position="14"/>
        <end position="69"/>
    </location>
</feature>
<dbReference type="GeneID" id="56038632"/>
<dbReference type="KEGG" id="halu:HUG12_14195"/>
<evidence type="ECO:0000313" key="2">
    <source>
        <dbReference type="EMBL" id="QLG62814.1"/>
    </source>
</evidence>
<accession>A0A7D5LBT6</accession>
<name>A0A7D5LBT6_9EURY</name>
<dbReference type="RefSeq" id="WP_179269399.1">
    <property type="nucleotide sequence ID" value="NZ_CP058579.1"/>
</dbReference>
<keyword evidence="3" id="KW-1185">Reference proteome</keyword>
<organism evidence="2 3">
    <name type="scientific">Halorarum salinum</name>
    <dbReference type="NCBI Taxonomy" id="2743089"/>
    <lineage>
        <taxon>Archaea</taxon>
        <taxon>Methanobacteriati</taxon>
        <taxon>Methanobacteriota</taxon>
        <taxon>Stenosarchaea group</taxon>
        <taxon>Halobacteria</taxon>
        <taxon>Halobacteriales</taxon>
        <taxon>Haloferacaceae</taxon>
        <taxon>Halorarum</taxon>
    </lineage>
</organism>
<proteinExistence type="predicted"/>
<dbReference type="InterPro" id="IPR036390">
    <property type="entry name" value="WH_DNA-bd_sf"/>
</dbReference>
<evidence type="ECO:0000313" key="3">
    <source>
        <dbReference type="Proteomes" id="UP000509626"/>
    </source>
</evidence>
<evidence type="ECO:0000259" key="1">
    <source>
        <dbReference type="Pfam" id="PF01978"/>
    </source>
</evidence>
<dbReference type="InterPro" id="IPR036388">
    <property type="entry name" value="WH-like_DNA-bd_sf"/>
</dbReference>
<dbReference type="Pfam" id="PF01978">
    <property type="entry name" value="TrmB"/>
    <property type="match status" value="1"/>
</dbReference>
<dbReference type="AlphaFoldDB" id="A0A7D5LBT6"/>
<gene>
    <name evidence="2" type="ORF">HUG12_14195</name>
</gene>
<protein>
    <submittedName>
        <fullName evidence="2">MarR family transcriptional regulator</fullName>
    </submittedName>
</protein>
<dbReference type="Proteomes" id="UP000509626">
    <property type="component" value="Chromosome"/>
</dbReference>
<reference evidence="2 3" key="1">
    <citation type="submission" date="2020-06" db="EMBL/GenBank/DDBJ databases">
        <title>NJ-3-1, isolated from saline soil.</title>
        <authorList>
            <person name="Cui H.L."/>
            <person name="Shi X."/>
        </authorList>
    </citation>
    <scope>NUCLEOTIDE SEQUENCE [LARGE SCALE GENOMIC DNA]</scope>
    <source>
        <strain evidence="2 3">NJ-3-1</strain>
    </source>
</reference>
<dbReference type="InterPro" id="IPR002831">
    <property type="entry name" value="Tscrpt_reg_TrmB_N"/>
</dbReference>
<dbReference type="Gene3D" id="1.10.10.10">
    <property type="entry name" value="Winged helix-like DNA-binding domain superfamily/Winged helix DNA-binding domain"/>
    <property type="match status" value="1"/>
</dbReference>
<dbReference type="EMBL" id="CP058579">
    <property type="protein sequence ID" value="QLG62814.1"/>
    <property type="molecule type" value="Genomic_DNA"/>
</dbReference>